<organism evidence="1 2">
    <name type="scientific">Elysia crispata</name>
    <name type="common">lettuce slug</name>
    <dbReference type="NCBI Taxonomy" id="231223"/>
    <lineage>
        <taxon>Eukaryota</taxon>
        <taxon>Metazoa</taxon>
        <taxon>Spiralia</taxon>
        <taxon>Lophotrochozoa</taxon>
        <taxon>Mollusca</taxon>
        <taxon>Gastropoda</taxon>
        <taxon>Heterobranchia</taxon>
        <taxon>Euthyneura</taxon>
        <taxon>Panpulmonata</taxon>
        <taxon>Sacoglossa</taxon>
        <taxon>Placobranchoidea</taxon>
        <taxon>Plakobranchidae</taxon>
        <taxon>Elysia</taxon>
    </lineage>
</organism>
<keyword evidence="2" id="KW-1185">Reference proteome</keyword>
<accession>A0AAE1D0K9</accession>
<dbReference type="EMBL" id="JAWDGP010005939">
    <property type="protein sequence ID" value="KAK3749428.1"/>
    <property type="molecule type" value="Genomic_DNA"/>
</dbReference>
<comment type="caution">
    <text evidence="1">The sequence shown here is derived from an EMBL/GenBank/DDBJ whole genome shotgun (WGS) entry which is preliminary data.</text>
</comment>
<evidence type="ECO:0000313" key="2">
    <source>
        <dbReference type="Proteomes" id="UP001283361"/>
    </source>
</evidence>
<proteinExistence type="predicted"/>
<protein>
    <submittedName>
        <fullName evidence="1">Uncharacterized protein</fullName>
    </submittedName>
</protein>
<name>A0AAE1D0K9_9GAST</name>
<dbReference type="Proteomes" id="UP001283361">
    <property type="component" value="Unassembled WGS sequence"/>
</dbReference>
<evidence type="ECO:0000313" key="1">
    <source>
        <dbReference type="EMBL" id="KAK3749428.1"/>
    </source>
</evidence>
<reference evidence="1" key="1">
    <citation type="journal article" date="2023" name="G3 (Bethesda)">
        <title>A reference genome for the long-term kleptoplast-retaining sea slug Elysia crispata morphotype clarki.</title>
        <authorList>
            <person name="Eastman K.E."/>
            <person name="Pendleton A.L."/>
            <person name="Shaikh M.A."/>
            <person name="Suttiyut T."/>
            <person name="Ogas R."/>
            <person name="Tomko P."/>
            <person name="Gavelis G."/>
            <person name="Widhalm J.R."/>
            <person name="Wisecaver J.H."/>
        </authorList>
    </citation>
    <scope>NUCLEOTIDE SEQUENCE</scope>
    <source>
        <strain evidence="1">ECLA1</strain>
    </source>
</reference>
<dbReference type="AlphaFoldDB" id="A0AAE1D0K9"/>
<sequence>MEVKGRKGDRDRGRDTEVRLLFRFMFMNIKATIDAESMDDRQNITKLQHLFFHRKSFSRNLIPKMDHRDRRGLINS</sequence>
<gene>
    <name evidence="1" type="ORF">RRG08_003276</name>
</gene>